<protein>
    <submittedName>
        <fullName evidence="2">Helix-turn-helix domain-containing protein</fullName>
    </submittedName>
</protein>
<evidence type="ECO:0000259" key="1">
    <source>
        <dbReference type="PROSITE" id="PS50943"/>
    </source>
</evidence>
<evidence type="ECO:0000313" key="3">
    <source>
        <dbReference type="Proteomes" id="UP001589814"/>
    </source>
</evidence>
<dbReference type="EMBL" id="JBHLVX010000043">
    <property type="protein sequence ID" value="MFC0268549.1"/>
    <property type="molecule type" value="Genomic_DNA"/>
</dbReference>
<keyword evidence="3" id="KW-1185">Reference proteome</keyword>
<reference evidence="2 3" key="1">
    <citation type="submission" date="2024-09" db="EMBL/GenBank/DDBJ databases">
        <authorList>
            <person name="Sun Q."/>
            <person name="Mori K."/>
        </authorList>
    </citation>
    <scope>NUCLEOTIDE SEQUENCE [LARGE SCALE GENOMIC DNA]</scope>
    <source>
        <strain evidence="2 3">CCM 7415</strain>
    </source>
</reference>
<feature type="domain" description="HTH cro/C1-type" evidence="1">
    <location>
        <begin position="3"/>
        <end position="62"/>
    </location>
</feature>
<dbReference type="InterPro" id="IPR001387">
    <property type="entry name" value="Cro/C1-type_HTH"/>
</dbReference>
<dbReference type="Proteomes" id="UP001589814">
    <property type="component" value="Unassembled WGS sequence"/>
</dbReference>
<comment type="caution">
    <text evidence="2">The sequence shown here is derived from an EMBL/GenBank/DDBJ whole genome shotgun (WGS) entry which is preliminary data.</text>
</comment>
<dbReference type="RefSeq" id="WP_019950157.1">
    <property type="nucleotide sequence ID" value="NZ_JBHLVX010000043.1"/>
</dbReference>
<evidence type="ECO:0000313" key="2">
    <source>
        <dbReference type="EMBL" id="MFC0268549.1"/>
    </source>
</evidence>
<dbReference type="Pfam" id="PF01381">
    <property type="entry name" value="HTH_3"/>
    <property type="match status" value="1"/>
</dbReference>
<accession>A0ABV6G4G3</accession>
<dbReference type="Gene3D" id="1.10.260.40">
    <property type="entry name" value="lambda repressor-like DNA-binding domains"/>
    <property type="match status" value="1"/>
</dbReference>
<organism evidence="2 3">
    <name type="scientific">Kushneria aurantia</name>
    <dbReference type="NCBI Taxonomy" id="504092"/>
    <lineage>
        <taxon>Bacteria</taxon>
        <taxon>Pseudomonadati</taxon>
        <taxon>Pseudomonadota</taxon>
        <taxon>Gammaproteobacteria</taxon>
        <taxon>Oceanospirillales</taxon>
        <taxon>Halomonadaceae</taxon>
        <taxon>Kushneria</taxon>
    </lineage>
</organism>
<gene>
    <name evidence="2" type="ORF">ACFFHW_11260</name>
</gene>
<dbReference type="SUPFAM" id="SSF47413">
    <property type="entry name" value="lambda repressor-like DNA-binding domains"/>
    <property type="match status" value="1"/>
</dbReference>
<proteinExistence type="predicted"/>
<name>A0ABV6G4G3_9GAMM</name>
<dbReference type="SMART" id="SM00530">
    <property type="entry name" value="HTH_XRE"/>
    <property type="match status" value="1"/>
</dbReference>
<dbReference type="PROSITE" id="PS50943">
    <property type="entry name" value="HTH_CROC1"/>
    <property type="match status" value="1"/>
</dbReference>
<dbReference type="CDD" id="cd00093">
    <property type="entry name" value="HTH_XRE"/>
    <property type="match status" value="1"/>
</dbReference>
<dbReference type="InterPro" id="IPR010982">
    <property type="entry name" value="Lambda_DNA-bd_dom_sf"/>
</dbReference>
<sequence>MNLKVLRKRAAMTQRELGEATNLGQTAIANYETGYRTPDLDKVRAIVSALRRRGVEVTLDDVVGEPTAAA</sequence>